<comment type="caution">
    <text evidence="2">The sequence shown here is derived from an EMBL/GenBank/DDBJ whole genome shotgun (WGS) entry which is preliminary data.</text>
</comment>
<name>A0AAD4EZY4_9PEZI</name>
<proteinExistence type="predicted"/>
<evidence type="ECO:0008006" key="4">
    <source>
        <dbReference type="Google" id="ProtNLM"/>
    </source>
</evidence>
<feature type="compositionally biased region" description="Basic and acidic residues" evidence="1">
    <location>
        <begin position="343"/>
        <end position="358"/>
    </location>
</feature>
<feature type="compositionally biased region" description="Basic and acidic residues" evidence="1">
    <location>
        <begin position="476"/>
        <end position="511"/>
    </location>
</feature>
<evidence type="ECO:0000313" key="2">
    <source>
        <dbReference type="EMBL" id="KAG7290741.1"/>
    </source>
</evidence>
<feature type="compositionally biased region" description="Basic and acidic residues" evidence="1">
    <location>
        <begin position="369"/>
        <end position="378"/>
    </location>
</feature>
<organism evidence="2 3">
    <name type="scientific">Staphylotrichum longicolle</name>
    <dbReference type="NCBI Taxonomy" id="669026"/>
    <lineage>
        <taxon>Eukaryota</taxon>
        <taxon>Fungi</taxon>
        <taxon>Dikarya</taxon>
        <taxon>Ascomycota</taxon>
        <taxon>Pezizomycotina</taxon>
        <taxon>Sordariomycetes</taxon>
        <taxon>Sordariomycetidae</taxon>
        <taxon>Sordariales</taxon>
        <taxon>Chaetomiaceae</taxon>
        <taxon>Staphylotrichum</taxon>
    </lineage>
</organism>
<dbReference type="AlphaFoldDB" id="A0AAD4EZY4"/>
<protein>
    <recommendedName>
        <fullName evidence="4">Ankyrin 2,3/unc44</fullName>
    </recommendedName>
</protein>
<dbReference type="EMBL" id="JAHCVI010000001">
    <property type="protein sequence ID" value="KAG7290741.1"/>
    <property type="molecule type" value="Genomic_DNA"/>
</dbReference>
<accession>A0AAD4EZY4</accession>
<sequence>MDRPKLRALDALSYSDSDFDRALRDIMPSSRNAVTYIDLQGWTELPEPDKLRVKDMIKNWMRSYKSHAVDLDQVNARLLKVSTSPVIPKQPQDTSTTITTPAEDEGEDGYLITEETAAYQDIVADGGRPWYPFHLFEHVRKHHAEHREMLRFWCSARDWTVYSKQRERWKSFRKWQDDNRGLLNVQAEFEKQKAAHLKYYARHGGDIDGLDTEKRWEDEFERFENRRGWEHHYTVEHGLSRKQDKDRFPAYVIAVRARLDRHGFARAVQLDPDPKNQDPLTTWIEYLNYEYWVHDGFVNKVTRVQSDRKQLLKTIAESGMLWPGETTEKIARFHYDFNLRAKHEKSKETAPKGSDVVDTKAQNADTQADVDREPRPVPETESPAQPCASPARKRARSEESLEKMEGPGLKKRKLEADVSVVKQHDGHVGRLALEEDDEGVSLDVAVGMDLNAPPPAVHLHGDKKKKKKGEADPEPEPVKEPEPEPELEVQREPADEAEVNREVAPEPEKLPETPAKSSQRIRKGKTQAAPADLPPLRRSAGIAALQERALREATAEEAVAKPTSTTVSKAAPRSKKRKVTKEKERPSGPQRKRRRTGR</sequence>
<feature type="region of interest" description="Disordered" evidence="1">
    <location>
        <begin position="343"/>
        <end position="417"/>
    </location>
</feature>
<dbReference type="Proteomes" id="UP001197093">
    <property type="component" value="Unassembled WGS sequence"/>
</dbReference>
<evidence type="ECO:0000256" key="1">
    <source>
        <dbReference type="SAM" id="MobiDB-lite"/>
    </source>
</evidence>
<feature type="region of interest" description="Disordered" evidence="1">
    <location>
        <begin position="444"/>
        <end position="598"/>
    </location>
</feature>
<keyword evidence="3" id="KW-1185">Reference proteome</keyword>
<gene>
    <name evidence="2" type="ORF">NEMBOFW57_000744</name>
</gene>
<reference evidence="2" key="1">
    <citation type="submission" date="2023-02" db="EMBL/GenBank/DDBJ databases">
        <authorList>
            <person name="Palmer J.M."/>
        </authorList>
    </citation>
    <scope>NUCLEOTIDE SEQUENCE</scope>
    <source>
        <strain evidence="2">FW57</strain>
    </source>
</reference>
<feature type="compositionally biased region" description="Basic and acidic residues" evidence="1">
    <location>
        <begin position="396"/>
        <end position="405"/>
    </location>
</feature>
<evidence type="ECO:0000313" key="3">
    <source>
        <dbReference type="Proteomes" id="UP001197093"/>
    </source>
</evidence>